<feature type="transmembrane region" description="Helical" evidence="1">
    <location>
        <begin position="58"/>
        <end position="77"/>
    </location>
</feature>
<comment type="caution">
    <text evidence="2">The sequence shown here is derived from an EMBL/GenBank/DDBJ whole genome shotgun (WGS) entry which is preliminary data.</text>
</comment>
<dbReference type="AlphaFoldDB" id="A0A9X0CZ28"/>
<sequence>MLASCFKDKAKKTVLQKCRPFMIFQCILHLTLLALNTNEAVKAFGNDQGQKWCGANSVLMTSVGFLMTFNILAIVAMEDPTILCLKREVSPAEAMLATLVAGMTSCGVLFWAGVLSVEGLCTSHIASIVACSLLWLLTSWVLWRICTQVELVTRSTETSLLLDFLNKNKMAVFFSALIVVCIILIIILDVISSVVSSFQRTEEEFQDIKSFERVIYLYVMCFAAGVALPLFFQQLLDSSDNGSDEKVLMEFIPV</sequence>
<protein>
    <submittedName>
        <fullName evidence="2">Uncharacterized protein</fullName>
    </submittedName>
</protein>
<feature type="transmembrane region" description="Helical" evidence="1">
    <location>
        <begin position="89"/>
        <end position="112"/>
    </location>
</feature>
<evidence type="ECO:0000313" key="2">
    <source>
        <dbReference type="EMBL" id="KAJ7379678.1"/>
    </source>
</evidence>
<feature type="transmembrane region" description="Helical" evidence="1">
    <location>
        <begin position="124"/>
        <end position="143"/>
    </location>
</feature>
<accession>A0A9X0CZ28</accession>
<evidence type="ECO:0000313" key="3">
    <source>
        <dbReference type="Proteomes" id="UP001163046"/>
    </source>
</evidence>
<dbReference type="Proteomes" id="UP001163046">
    <property type="component" value="Unassembled WGS sequence"/>
</dbReference>
<feature type="transmembrane region" description="Helical" evidence="1">
    <location>
        <begin position="215"/>
        <end position="232"/>
    </location>
</feature>
<dbReference type="EMBL" id="MU826356">
    <property type="protein sequence ID" value="KAJ7379678.1"/>
    <property type="molecule type" value="Genomic_DNA"/>
</dbReference>
<keyword evidence="1" id="KW-1133">Transmembrane helix</keyword>
<gene>
    <name evidence="2" type="ORF">OS493_014082</name>
</gene>
<keyword evidence="1" id="KW-0812">Transmembrane</keyword>
<feature type="transmembrane region" description="Helical" evidence="1">
    <location>
        <begin position="171"/>
        <end position="195"/>
    </location>
</feature>
<name>A0A9X0CZ28_9CNID</name>
<organism evidence="2 3">
    <name type="scientific">Desmophyllum pertusum</name>
    <dbReference type="NCBI Taxonomy" id="174260"/>
    <lineage>
        <taxon>Eukaryota</taxon>
        <taxon>Metazoa</taxon>
        <taxon>Cnidaria</taxon>
        <taxon>Anthozoa</taxon>
        <taxon>Hexacorallia</taxon>
        <taxon>Scleractinia</taxon>
        <taxon>Caryophylliina</taxon>
        <taxon>Caryophylliidae</taxon>
        <taxon>Desmophyllum</taxon>
    </lineage>
</organism>
<proteinExistence type="predicted"/>
<reference evidence="2" key="1">
    <citation type="submission" date="2023-01" db="EMBL/GenBank/DDBJ databases">
        <title>Genome assembly of the deep-sea coral Lophelia pertusa.</title>
        <authorList>
            <person name="Herrera S."/>
            <person name="Cordes E."/>
        </authorList>
    </citation>
    <scope>NUCLEOTIDE SEQUENCE</scope>
    <source>
        <strain evidence="2">USNM1676648</strain>
        <tissue evidence="2">Polyp</tissue>
    </source>
</reference>
<keyword evidence="1" id="KW-0472">Membrane</keyword>
<evidence type="ECO:0000256" key="1">
    <source>
        <dbReference type="SAM" id="Phobius"/>
    </source>
</evidence>
<keyword evidence="3" id="KW-1185">Reference proteome</keyword>